<evidence type="ECO:0000256" key="1">
    <source>
        <dbReference type="ARBA" id="ARBA00004442"/>
    </source>
</evidence>
<comment type="similarity">
    <text evidence="2">Belongs to the MipA/OmpV family.</text>
</comment>
<dbReference type="PANTHER" id="PTHR38776:SF1">
    <property type="entry name" value="MLTA-INTERACTING PROTEIN-RELATED"/>
    <property type="match status" value="1"/>
</dbReference>
<feature type="region of interest" description="Disordered" evidence="6">
    <location>
        <begin position="52"/>
        <end position="71"/>
    </location>
</feature>
<reference evidence="7 8" key="1">
    <citation type="submission" date="2014-08" db="EMBL/GenBank/DDBJ databases">
        <authorList>
            <person name="Chen Y.-H."/>
        </authorList>
    </citation>
    <scope>NUCLEOTIDE SEQUENCE [LARGE SCALE GENOMIC DNA]</scope>
</reference>
<comment type="subcellular location">
    <subcellularLocation>
        <location evidence="1">Cell outer membrane</location>
    </subcellularLocation>
</comment>
<keyword evidence="4" id="KW-0472">Membrane</keyword>
<dbReference type="Proteomes" id="UP000046176">
    <property type="component" value="Unassembled WGS sequence"/>
</dbReference>
<dbReference type="AlphaFoldDB" id="A0A0T7FF71"/>
<dbReference type="InterPro" id="IPR010583">
    <property type="entry name" value="MipA"/>
</dbReference>
<evidence type="ECO:0000256" key="4">
    <source>
        <dbReference type="ARBA" id="ARBA00023136"/>
    </source>
</evidence>
<dbReference type="GO" id="GO:0009279">
    <property type="term" value="C:cell outer membrane"/>
    <property type="evidence" value="ECO:0007669"/>
    <property type="project" value="UniProtKB-SubCell"/>
</dbReference>
<sequence length="303" mass="32244">MKHKSSQAPLLGGLITCSGALMLHLKKAKRRLSPLALCAAFSVAGFSPNAYGADQTATEQTPEPPFDKQRFDKRQPERNWSLIIGAGASYDPKYEGSDEFEVSPIPFVVFTYGEWLEIDPGGISVTVLDQGGFSVSAAVGYESGRDEGDGDRLRGLGDINFAATVGAKVGYDWGPVEIYASVDQTIGESESLIGKFGVEYSAPVTERLILGARAEATVADGKHMQAYFGVNAAQSARSGLPEYKAEAGLKRVDFSASATYALSDHWLVRGEAGIGVLTGDAADSPIVEKKIQPSVSAFVGYKF</sequence>
<evidence type="ECO:0000256" key="3">
    <source>
        <dbReference type="ARBA" id="ARBA00022729"/>
    </source>
</evidence>
<evidence type="ECO:0000313" key="8">
    <source>
        <dbReference type="Proteomes" id="UP000046176"/>
    </source>
</evidence>
<evidence type="ECO:0000256" key="5">
    <source>
        <dbReference type="ARBA" id="ARBA00023237"/>
    </source>
</evidence>
<evidence type="ECO:0000256" key="6">
    <source>
        <dbReference type="SAM" id="MobiDB-lite"/>
    </source>
</evidence>
<organism evidence="7 8">
    <name type="scientific">Neorhizobium galegae bv. officinalis</name>
    <dbReference type="NCBI Taxonomy" id="323656"/>
    <lineage>
        <taxon>Bacteria</taxon>
        <taxon>Pseudomonadati</taxon>
        <taxon>Pseudomonadota</taxon>
        <taxon>Alphaproteobacteria</taxon>
        <taxon>Hyphomicrobiales</taxon>
        <taxon>Rhizobiaceae</taxon>
        <taxon>Rhizobium/Agrobacterium group</taxon>
        <taxon>Neorhizobium</taxon>
    </lineage>
</organism>
<evidence type="ECO:0000313" key="7">
    <source>
        <dbReference type="EMBL" id="CDZ33623.1"/>
    </source>
</evidence>
<dbReference type="PANTHER" id="PTHR38776">
    <property type="entry name" value="MLTA-INTERACTING PROTEIN-RELATED"/>
    <property type="match status" value="1"/>
</dbReference>
<proteinExistence type="inferred from homology"/>
<name>A0A0T7FF71_NEOGA</name>
<keyword evidence="3" id="KW-0732">Signal</keyword>
<protein>
    <submittedName>
        <fullName evidence="7">MltA-interacting MipA family protein</fullName>
    </submittedName>
</protein>
<dbReference type="Pfam" id="PF06629">
    <property type="entry name" value="MipA"/>
    <property type="match status" value="1"/>
</dbReference>
<accession>A0A0T7FF71</accession>
<evidence type="ECO:0000256" key="2">
    <source>
        <dbReference type="ARBA" id="ARBA00005722"/>
    </source>
</evidence>
<gene>
    <name evidence="7" type="ORF">NGAL_HAMBI1145_19260</name>
</gene>
<keyword evidence="5" id="KW-0998">Cell outer membrane</keyword>
<dbReference type="EMBL" id="CCRH01000004">
    <property type="protein sequence ID" value="CDZ33623.1"/>
    <property type="molecule type" value="Genomic_DNA"/>
</dbReference>